<dbReference type="AlphaFoldDB" id="A0A5C6NA92"/>
<name>A0A5C6NA92_9TELE</name>
<sequence length="73" mass="8774">MFTLTEGITAKKRRRRGGEERRRERRRGGEEERTEQQKHRTGCSQQMIQERRPASNIPGSWSFNLELQQQKPY</sequence>
<proteinExistence type="predicted"/>
<evidence type="ECO:0000313" key="3">
    <source>
        <dbReference type="Proteomes" id="UP000324091"/>
    </source>
</evidence>
<comment type="caution">
    <text evidence="2">The sequence shown here is derived from an EMBL/GenBank/DDBJ whole genome shotgun (WGS) entry which is preliminary data.</text>
</comment>
<evidence type="ECO:0000313" key="2">
    <source>
        <dbReference type="EMBL" id="TWW64404.1"/>
    </source>
</evidence>
<reference evidence="2 3" key="1">
    <citation type="submission" date="2019-04" db="EMBL/GenBank/DDBJ databases">
        <title>Chromosome genome assembly for Takifugu flavidus.</title>
        <authorList>
            <person name="Xiao S."/>
        </authorList>
    </citation>
    <scope>NUCLEOTIDE SEQUENCE [LARGE SCALE GENOMIC DNA]</scope>
    <source>
        <strain evidence="2">HTHZ2018</strain>
        <tissue evidence="2">Muscle</tissue>
    </source>
</reference>
<gene>
    <name evidence="2" type="ORF">D4764_22G0000510</name>
</gene>
<keyword evidence="3" id="KW-1185">Reference proteome</keyword>
<dbReference type="EMBL" id="RHFK02000015">
    <property type="protein sequence ID" value="TWW64404.1"/>
    <property type="molecule type" value="Genomic_DNA"/>
</dbReference>
<feature type="compositionally biased region" description="Polar residues" evidence="1">
    <location>
        <begin position="57"/>
        <end position="73"/>
    </location>
</feature>
<protein>
    <submittedName>
        <fullName evidence="2">Uncharacterized protein</fullName>
    </submittedName>
</protein>
<feature type="region of interest" description="Disordered" evidence="1">
    <location>
        <begin position="1"/>
        <end position="73"/>
    </location>
</feature>
<accession>A0A5C6NA92</accession>
<organism evidence="2 3">
    <name type="scientific">Takifugu flavidus</name>
    <name type="common">sansaifugu</name>
    <dbReference type="NCBI Taxonomy" id="433684"/>
    <lineage>
        <taxon>Eukaryota</taxon>
        <taxon>Metazoa</taxon>
        <taxon>Chordata</taxon>
        <taxon>Craniata</taxon>
        <taxon>Vertebrata</taxon>
        <taxon>Euteleostomi</taxon>
        <taxon>Actinopterygii</taxon>
        <taxon>Neopterygii</taxon>
        <taxon>Teleostei</taxon>
        <taxon>Neoteleostei</taxon>
        <taxon>Acanthomorphata</taxon>
        <taxon>Eupercaria</taxon>
        <taxon>Tetraodontiformes</taxon>
        <taxon>Tetradontoidea</taxon>
        <taxon>Tetraodontidae</taxon>
        <taxon>Takifugu</taxon>
    </lineage>
</organism>
<evidence type="ECO:0000256" key="1">
    <source>
        <dbReference type="SAM" id="MobiDB-lite"/>
    </source>
</evidence>
<dbReference type="Proteomes" id="UP000324091">
    <property type="component" value="Chromosome 22"/>
</dbReference>
<feature type="compositionally biased region" description="Basic and acidic residues" evidence="1">
    <location>
        <begin position="17"/>
        <end position="38"/>
    </location>
</feature>